<protein>
    <submittedName>
        <fullName evidence="3">Transcriptional regulator, MarR family</fullName>
    </submittedName>
</protein>
<dbReference type="EMBL" id="FMYH01000001">
    <property type="protein sequence ID" value="SDB94094.1"/>
    <property type="molecule type" value="Genomic_DNA"/>
</dbReference>
<evidence type="ECO:0000256" key="1">
    <source>
        <dbReference type="SAM" id="MobiDB-lite"/>
    </source>
</evidence>
<dbReference type="GO" id="GO:0003700">
    <property type="term" value="F:DNA-binding transcription factor activity"/>
    <property type="evidence" value="ECO:0007669"/>
    <property type="project" value="InterPro"/>
</dbReference>
<dbReference type="Gene3D" id="1.10.10.10">
    <property type="entry name" value="Winged helix-like DNA-binding domain superfamily/Winged helix DNA-binding domain"/>
    <property type="match status" value="1"/>
</dbReference>
<accession>A0A1G6HIR9</accession>
<dbReference type="PANTHER" id="PTHR33164:SF57">
    <property type="entry name" value="MARR-FAMILY TRANSCRIPTIONAL REGULATOR"/>
    <property type="match status" value="1"/>
</dbReference>
<dbReference type="STRING" id="1814289.SAMN05216410_1075"/>
<dbReference type="PROSITE" id="PS50995">
    <property type="entry name" value="HTH_MARR_2"/>
    <property type="match status" value="1"/>
</dbReference>
<dbReference type="SMART" id="SM00347">
    <property type="entry name" value="HTH_MARR"/>
    <property type="match status" value="1"/>
</dbReference>
<dbReference type="Proteomes" id="UP000199039">
    <property type="component" value="Unassembled WGS sequence"/>
</dbReference>
<dbReference type="RefSeq" id="WP_093181290.1">
    <property type="nucleotide sequence ID" value="NZ_FMYH01000001.1"/>
</dbReference>
<dbReference type="OrthoDB" id="3778086at2"/>
<proteinExistence type="predicted"/>
<reference evidence="3 4" key="1">
    <citation type="submission" date="2016-09" db="EMBL/GenBank/DDBJ databases">
        <authorList>
            <person name="Capua I."/>
            <person name="De Benedictis P."/>
            <person name="Joannis T."/>
            <person name="Lombin L.H."/>
            <person name="Cattoli G."/>
        </authorList>
    </citation>
    <scope>NUCLEOTIDE SEQUENCE [LARGE SCALE GENOMIC DNA]</scope>
    <source>
        <strain evidence="3 4">ISLP-3</strain>
    </source>
</reference>
<feature type="domain" description="HTH marR-type" evidence="2">
    <location>
        <begin position="4"/>
        <end position="140"/>
    </location>
</feature>
<name>A0A1G6HIR9_9MICO</name>
<evidence type="ECO:0000313" key="3">
    <source>
        <dbReference type="EMBL" id="SDB94094.1"/>
    </source>
</evidence>
<feature type="region of interest" description="Disordered" evidence="1">
    <location>
        <begin position="143"/>
        <end position="162"/>
    </location>
</feature>
<evidence type="ECO:0000259" key="2">
    <source>
        <dbReference type="PROSITE" id="PS50995"/>
    </source>
</evidence>
<evidence type="ECO:0000313" key="4">
    <source>
        <dbReference type="Proteomes" id="UP000199039"/>
    </source>
</evidence>
<dbReference type="InterPro" id="IPR039422">
    <property type="entry name" value="MarR/SlyA-like"/>
</dbReference>
<organism evidence="3 4">
    <name type="scientific">Sanguibacter gelidistatuariae</name>
    <dbReference type="NCBI Taxonomy" id="1814289"/>
    <lineage>
        <taxon>Bacteria</taxon>
        <taxon>Bacillati</taxon>
        <taxon>Actinomycetota</taxon>
        <taxon>Actinomycetes</taxon>
        <taxon>Micrococcales</taxon>
        <taxon>Sanguibacteraceae</taxon>
        <taxon>Sanguibacter</taxon>
    </lineage>
</organism>
<dbReference type="AlphaFoldDB" id="A0A1G6HIR9"/>
<dbReference type="SUPFAM" id="SSF46785">
    <property type="entry name" value="Winged helix' DNA-binding domain"/>
    <property type="match status" value="1"/>
</dbReference>
<dbReference type="PANTHER" id="PTHR33164">
    <property type="entry name" value="TRANSCRIPTIONAL REGULATOR, MARR FAMILY"/>
    <property type="match status" value="1"/>
</dbReference>
<gene>
    <name evidence="3" type="ORF">SAMN05216410_1075</name>
</gene>
<sequence>MATETPAVHDILRAFEEFGRAQREVGSRLTRSLDVPRASIGLLRYLNTHGPVQIGCAAQHFRVDLSVTSRQVSVLVDAGLATRDVDHDDRRARTVVLTDQGRAKVAELGEAVTALMSEIFEDWDPAELKTATDHITAIAQTITQHQGDPSQAAHHKDSKENV</sequence>
<dbReference type="Pfam" id="PF12802">
    <property type="entry name" value="MarR_2"/>
    <property type="match status" value="1"/>
</dbReference>
<dbReference type="InterPro" id="IPR036390">
    <property type="entry name" value="WH_DNA-bd_sf"/>
</dbReference>
<dbReference type="GO" id="GO:0006950">
    <property type="term" value="P:response to stress"/>
    <property type="evidence" value="ECO:0007669"/>
    <property type="project" value="TreeGrafter"/>
</dbReference>
<dbReference type="InterPro" id="IPR000835">
    <property type="entry name" value="HTH_MarR-typ"/>
</dbReference>
<keyword evidence="4" id="KW-1185">Reference proteome</keyword>
<dbReference type="InterPro" id="IPR036388">
    <property type="entry name" value="WH-like_DNA-bd_sf"/>
</dbReference>